<gene>
    <name evidence="2" type="ORF">M419DRAFT_12595</name>
</gene>
<feature type="domain" description="NAD-dependent epimerase/dehydratase" evidence="1">
    <location>
        <begin position="4"/>
        <end position="231"/>
    </location>
</feature>
<dbReference type="KEGG" id="trr:M419DRAFT_12595"/>
<dbReference type="PANTHER" id="PTHR48079">
    <property type="entry name" value="PROTEIN YEEZ"/>
    <property type="match status" value="1"/>
</dbReference>
<protein>
    <submittedName>
        <fullName evidence="2">NAD(P)-binding protein</fullName>
    </submittedName>
</protein>
<dbReference type="InterPro" id="IPR001509">
    <property type="entry name" value="Epimerase_deHydtase"/>
</dbReference>
<dbReference type="Pfam" id="PF01370">
    <property type="entry name" value="Epimerase"/>
    <property type="match status" value="1"/>
</dbReference>
<sequence length="323" mass="34509">MTKVLLLGATGYVGKRLVDTLVRSGQYKVYGIARSEAKAKALALAEVTPIICADPVNDPVSYMEAVRNKHIDVIVDIAGANQESAKFLSQAKKIGQERLNSYAAAGITGPKLGFVYCSGTWVHGSSNQSVNDLHIAGPNAATPPRALVAWRVGLENAILGSADVLDVAVVRPALIYGRENTIWTPFVLPLLQAARSGSSETVNIPLQADARPALIHVDDVATGFQKVIEKLPLINGGSVYPVFDLLTSQESMSEIFSAMASVWDFKGDCRLIGPGDDLFAEAMSTSMRGSSSRAKQLLGWEPTRTNGYVADMDVYAAAFASQH</sequence>
<reference evidence="3" key="1">
    <citation type="journal article" date="2013" name="Ind. Biotechnol.">
        <title>Comparative genomics analysis of Trichoderma reesei strains.</title>
        <authorList>
            <person name="Koike H."/>
            <person name="Aerts A."/>
            <person name="LaButti K."/>
            <person name="Grigoriev I.V."/>
            <person name="Baker S.E."/>
        </authorList>
    </citation>
    <scope>NUCLEOTIDE SEQUENCE [LARGE SCALE GENOMIC DNA]</scope>
    <source>
        <strain evidence="3">ATCC 56765 / BCRC 32924 / NRRL 11460 / Rut C-30</strain>
    </source>
</reference>
<evidence type="ECO:0000313" key="3">
    <source>
        <dbReference type="Proteomes" id="UP000024376"/>
    </source>
</evidence>
<proteinExistence type="predicted"/>
<evidence type="ECO:0000313" key="2">
    <source>
        <dbReference type="EMBL" id="ETR97601.1"/>
    </source>
</evidence>
<name>A0A024S070_HYPJR</name>
<dbReference type="AlphaFoldDB" id="A0A024S070"/>
<accession>A0A024S070</accession>
<organism evidence="2 3">
    <name type="scientific">Hypocrea jecorina (strain ATCC 56765 / BCRC 32924 / NRRL 11460 / Rut C-30)</name>
    <name type="common">Trichoderma reesei</name>
    <dbReference type="NCBI Taxonomy" id="1344414"/>
    <lineage>
        <taxon>Eukaryota</taxon>
        <taxon>Fungi</taxon>
        <taxon>Dikarya</taxon>
        <taxon>Ascomycota</taxon>
        <taxon>Pezizomycotina</taxon>
        <taxon>Sordariomycetes</taxon>
        <taxon>Hypocreomycetidae</taxon>
        <taxon>Hypocreales</taxon>
        <taxon>Hypocreaceae</taxon>
        <taxon>Trichoderma</taxon>
    </lineage>
</organism>
<dbReference type="GO" id="GO:0005737">
    <property type="term" value="C:cytoplasm"/>
    <property type="evidence" value="ECO:0007669"/>
    <property type="project" value="TreeGrafter"/>
</dbReference>
<dbReference type="OrthoDB" id="10000533at2759"/>
<dbReference type="InterPro" id="IPR051783">
    <property type="entry name" value="NAD(P)-dependent_oxidoreduct"/>
</dbReference>
<dbReference type="GO" id="GO:0004029">
    <property type="term" value="F:aldehyde dehydrogenase (NAD+) activity"/>
    <property type="evidence" value="ECO:0007669"/>
    <property type="project" value="TreeGrafter"/>
</dbReference>
<dbReference type="Gene3D" id="3.40.50.720">
    <property type="entry name" value="NAD(P)-binding Rossmann-like Domain"/>
    <property type="match status" value="1"/>
</dbReference>
<dbReference type="PANTHER" id="PTHR48079:SF3">
    <property type="entry name" value="NAD-DEPENDENT EPIMERASE_DEHYDRATASE DOMAIN-CONTAINING PROTEIN"/>
    <property type="match status" value="1"/>
</dbReference>
<dbReference type="Proteomes" id="UP000024376">
    <property type="component" value="Unassembled WGS sequence"/>
</dbReference>
<dbReference type="EMBL" id="KI911169">
    <property type="protein sequence ID" value="ETR97601.1"/>
    <property type="molecule type" value="Genomic_DNA"/>
</dbReference>
<dbReference type="InterPro" id="IPR036291">
    <property type="entry name" value="NAD(P)-bd_dom_sf"/>
</dbReference>
<dbReference type="SUPFAM" id="SSF51735">
    <property type="entry name" value="NAD(P)-binding Rossmann-fold domains"/>
    <property type="match status" value="1"/>
</dbReference>
<dbReference type="HOGENOM" id="CLU_007383_12_3_1"/>
<evidence type="ECO:0000259" key="1">
    <source>
        <dbReference type="Pfam" id="PF01370"/>
    </source>
</evidence>